<dbReference type="PANTHER" id="PTHR20855:SF3">
    <property type="entry name" value="LD03007P"/>
    <property type="match status" value="1"/>
</dbReference>
<feature type="transmembrane region" description="Helical" evidence="7">
    <location>
        <begin position="163"/>
        <end position="185"/>
    </location>
</feature>
<keyword evidence="4 7" id="KW-0472">Membrane</keyword>
<accession>A0ABD3N4U2</accession>
<keyword evidence="5" id="KW-0862">Zinc</keyword>
<feature type="region of interest" description="Disordered" evidence="6">
    <location>
        <begin position="1"/>
        <end position="74"/>
    </location>
</feature>
<evidence type="ECO:0000313" key="8">
    <source>
        <dbReference type="EMBL" id="KAL3771125.1"/>
    </source>
</evidence>
<keyword evidence="3 7" id="KW-1133">Transmembrane helix</keyword>
<gene>
    <name evidence="8" type="ORF">ACHAW5_010299</name>
</gene>
<evidence type="ECO:0000256" key="3">
    <source>
        <dbReference type="ARBA" id="ARBA00022989"/>
    </source>
</evidence>
<keyword evidence="5" id="KW-0479">Metal-binding</keyword>
<evidence type="ECO:0000256" key="4">
    <source>
        <dbReference type="ARBA" id="ARBA00023136"/>
    </source>
</evidence>
<feature type="transmembrane region" description="Helical" evidence="7">
    <location>
        <begin position="131"/>
        <end position="151"/>
    </location>
</feature>
<sequence>MAMSDEEAVSSSLCYQQLNDPPGQLLPHHDSRSFEVDDSDNRHPPGPVVLLPEPPSWSLADTGGGRRKLVDDYNDDDFRRPPQLLSRDGPHHVTGEVFNSASHLFAGIMSLLSTVLLIMQSGRDVWKIISFGVYGLSLMFLFACSMLHHTISATEEVEARLRMLDYLAIYPLITGIFTPVCLVCLRDSVIGWSFLGVAWFLAFAGMTMTAMFGVERILMS</sequence>
<organism evidence="8 9">
    <name type="scientific">Stephanodiscus triporus</name>
    <dbReference type="NCBI Taxonomy" id="2934178"/>
    <lineage>
        <taxon>Eukaryota</taxon>
        <taxon>Sar</taxon>
        <taxon>Stramenopiles</taxon>
        <taxon>Ochrophyta</taxon>
        <taxon>Bacillariophyta</taxon>
        <taxon>Coscinodiscophyceae</taxon>
        <taxon>Thalassiosirophycidae</taxon>
        <taxon>Stephanodiscales</taxon>
        <taxon>Stephanodiscaceae</taxon>
        <taxon>Stephanodiscus</taxon>
    </lineage>
</organism>
<dbReference type="AlphaFoldDB" id="A0ABD3N4U2"/>
<protein>
    <recommendedName>
        <fullName evidence="10">Hemolysin III</fullName>
    </recommendedName>
</protein>
<evidence type="ECO:0000256" key="2">
    <source>
        <dbReference type="ARBA" id="ARBA00022692"/>
    </source>
</evidence>
<keyword evidence="9" id="KW-1185">Reference proteome</keyword>
<evidence type="ECO:0000256" key="7">
    <source>
        <dbReference type="SAM" id="Phobius"/>
    </source>
</evidence>
<proteinExistence type="predicted"/>
<reference evidence="8 9" key="1">
    <citation type="submission" date="2024-10" db="EMBL/GenBank/DDBJ databases">
        <title>Updated reference genomes for cyclostephanoid diatoms.</title>
        <authorList>
            <person name="Roberts W.R."/>
            <person name="Alverson A.J."/>
        </authorList>
    </citation>
    <scope>NUCLEOTIDE SEQUENCE [LARGE SCALE GENOMIC DNA]</scope>
    <source>
        <strain evidence="8 9">AJA276-08</strain>
    </source>
</reference>
<evidence type="ECO:0000313" key="9">
    <source>
        <dbReference type="Proteomes" id="UP001530315"/>
    </source>
</evidence>
<feature type="binding site" evidence="5">
    <location>
        <position position="149"/>
    </location>
    <ligand>
        <name>Zn(2+)</name>
        <dbReference type="ChEBI" id="CHEBI:29105"/>
    </ligand>
</feature>
<evidence type="ECO:0000256" key="5">
    <source>
        <dbReference type="PIRSR" id="PIRSR604254-1"/>
    </source>
</evidence>
<feature type="compositionally biased region" description="Basic and acidic residues" evidence="6">
    <location>
        <begin position="27"/>
        <end position="43"/>
    </location>
</feature>
<dbReference type="Proteomes" id="UP001530315">
    <property type="component" value="Unassembled WGS sequence"/>
</dbReference>
<dbReference type="InterPro" id="IPR004254">
    <property type="entry name" value="AdipoR/HlyIII-related"/>
</dbReference>
<dbReference type="PANTHER" id="PTHR20855">
    <property type="entry name" value="ADIPOR/PROGESTIN RECEPTOR-RELATED"/>
    <property type="match status" value="1"/>
</dbReference>
<evidence type="ECO:0000256" key="6">
    <source>
        <dbReference type="SAM" id="MobiDB-lite"/>
    </source>
</evidence>
<comment type="subcellular location">
    <subcellularLocation>
        <location evidence="1">Membrane</location>
        <topology evidence="1">Multi-pass membrane protein</topology>
    </subcellularLocation>
</comment>
<feature type="transmembrane region" description="Helical" evidence="7">
    <location>
        <begin position="192"/>
        <end position="214"/>
    </location>
</feature>
<evidence type="ECO:0000256" key="1">
    <source>
        <dbReference type="ARBA" id="ARBA00004141"/>
    </source>
</evidence>
<evidence type="ECO:0008006" key="10">
    <source>
        <dbReference type="Google" id="ProtNLM"/>
    </source>
</evidence>
<comment type="caution">
    <text evidence="8">The sequence shown here is derived from an EMBL/GenBank/DDBJ whole genome shotgun (WGS) entry which is preliminary data.</text>
</comment>
<feature type="compositionally biased region" description="Pro residues" evidence="6">
    <location>
        <begin position="44"/>
        <end position="55"/>
    </location>
</feature>
<dbReference type="GO" id="GO:0016020">
    <property type="term" value="C:membrane"/>
    <property type="evidence" value="ECO:0007669"/>
    <property type="project" value="UniProtKB-SubCell"/>
</dbReference>
<feature type="compositionally biased region" description="Polar residues" evidence="6">
    <location>
        <begin position="9"/>
        <end position="19"/>
    </location>
</feature>
<dbReference type="EMBL" id="JALLAZ020001612">
    <property type="protein sequence ID" value="KAL3771125.1"/>
    <property type="molecule type" value="Genomic_DNA"/>
</dbReference>
<keyword evidence="2 7" id="KW-0812">Transmembrane</keyword>
<dbReference type="Pfam" id="PF03006">
    <property type="entry name" value="HlyIII"/>
    <property type="match status" value="1"/>
</dbReference>
<name>A0ABD3N4U2_9STRA</name>